<evidence type="ECO:0000313" key="9">
    <source>
        <dbReference type="Proteomes" id="UP000197290"/>
    </source>
</evidence>
<dbReference type="Pfam" id="PF02222">
    <property type="entry name" value="ATP-grasp"/>
    <property type="match status" value="1"/>
</dbReference>
<dbReference type="InterPro" id="IPR040686">
    <property type="entry name" value="PurK_C"/>
</dbReference>
<dbReference type="RefSeq" id="WP_088368528.1">
    <property type="nucleotide sequence ID" value="NZ_NBBI01000012.1"/>
</dbReference>
<protein>
    <recommendedName>
        <fullName evidence="5 6">N5-carboxyaminoimidazole ribonucleotide synthase</fullName>
        <shortName evidence="5 6">N5-CAIR synthase</shortName>
        <ecNumber evidence="5 6">6.3.4.18</ecNumber>
    </recommendedName>
    <alternativeName>
        <fullName evidence="5 6">5-(carboxyamino)imidazole ribonucleotide synthetase</fullName>
    </alternativeName>
</protein>
<dbReference type="OrthoDB" id="9804625at2"/>
<feature type="binding site" evidence="5">
    <location>
        <position position="188"/>
    </location>
    <ligand>
        <name>ATP</name>
        <dbReference type="ChEBI" id="CHEBI:30616"/>
    </ligand>
</feature>
<feature type="binding site" evidence="5">
    <location>
        <position position="211"/>
    </location>
    <ligand>
        <name>ATP</name>
        <dbReference type="ChEBI" id="CHEBI:30616"/>
    </ligand>
</feature>
<dbReference type="EMBL" id="NBBI01000012">
    <property type="protein sequence ID" value="OWK27628.1"/>
    <property type="molecule type" value="Genomic_DNA"/>
</dbReference>
<feature type="domain" description="ATP-grasp" evidence="7">
    <location>
        <begin position="110"/>
        <end position="295"/>
    </location>
</feature>
<dbReference type="FunFam" id="3.30.1490.20:FF:000015">
    <property type="entry name" value="N5-carboxyaminoimidazole ribonucleotide synthase"/>
    <property type="match status" value="1"/>
</dbReference>
<dbReference type="PANTHER" id="PTHR11609">
    <property type="entry name" value="PURINE BIOSYNTHESIS PROTEIN 6/7, PUR6/7"/>
    <property type="match status" value="1"/>
</dbReference>
<dbReference type="InterPro" id="IPR013815">
    <property type="entry name" value="ATP_grasp_subdomain_1"/>
</dbReference>
<keyword evidence="9" id="KW-1185">Reference proteome</keyword>
<comment type="similarity">
    <text evidence="5 6">Belongs to the PurK/PurT family.</text>
</comment>
<comment type="function">
    <text evidence="6">Catalyzes the ATP-dependent conversion of 5-aminoimidazole ribonucleotide (AIR) and HCO(3)- to N5-carboxyaminoimidazole ribonucleotide (N5-CAIR).</text>
</comment>
<dbReference type="GO" id="GO:0006189">
    <property type="term" value="P:'de novo' IMP biosynthetic process"/>
    <property type="evidence" value="ECO:0007669"/>
    <property type="project" value="UniProtKB-UniRule"/>
</dbReference>
<dbReference type="InterPro" id="IPR011054">
    <property type="entry name" value="Rudment_hybrid_motif"/>
</dbReference>
<dbReference type="Gene3D" id="3.30.1490.20">
    <property type="entry name" value="ATP-grasp fold, A domain"/>
    <property type="match status" value="1"/>
</dbReference>
<organism evidence="8 9">
    <name type="scientific">Sphingomonas dokdonensis</name>
    <dbReference type="NCBI Taxonomy" id="344880"/>
    <lineage>
        <taxon>Bacteria</taxon>
        <taxon>Pseudomonadati</taxon>
        <taxon>Pseudomonadota</taxon>
        <taxon>Alphaproteobacteria</taxon>
        <taxon>Sphingomonadales</taxon>
        <taxon>Sphingomonadaceae</taxon>
        <taxon>Sphingomonas</taxon>
    </lineage>
</organism>
<evidence type="ECO:0000256" key="4">
    <source>
        <dbReference type="ARBA" id="ARBA00022840"/>
    </source>
</evidence>
<dbReference type="GO" id="GO:0034028">
    <property type="term" value="F:5-(carboxyamino)imidazole ribonucleotide synthase activity"/>
    <property type="evidence" value="ECO:0007669"/>
    <property type="project" value="UniProtKB-UniRule"/>
</dbReference>
<dbReference type="Gene3D" id="3.40.50.20">
    <property type="match status" value="1"/>
</dbReference>
<dbReference type="InterPro" id="IPR003135">
    <property type="entry name" value="ATP-grasp_carboxylate-amine"/>
</dbReference>
<keyword evidence="1 5" id="KW-0436">Ligase</keyword>
<dbReference type="PROSITE" id="PS50975">
    <property type="entry name" value="ATP_GRASP"/>
    <property type="match status" value="1"/>
</dbReference>
<dbReference type="NCBIfam" id="NF004676">
    <property type="entry name" value="PRK06019.1-2"/>
    <property type="match status" value="1"/>
</dbReference>
<dbReference type="HAMAP" id="MF_01928">
    <property type="entry name" value="PurK"/>
    <property type="match status" value="1"/>
</dbReference>
<dbReference type="AlphaFoldDB" id="A0A245ZD38"/>
<dbReference type="FunFam" id="3.40.50.20:FF:000016">
    <property type="entry name" value="N5-carboxyaminoimidazole ribonucleotide synthase"/>
    <property type="match status" value="1"/>
</dbReference>
<evidence type="ECO:0000259" key="7">
    <source>
        <dbReference type="PROSITE" id="PS50975"/>
    </source>
</evidence>
<feature type="binding site" evidence="5">
    <location>
        <begin position="265"/>
        <end position="266"/>
    </location>
    <ligand>
        <name>ATP</name>
        <dbReference type="ChEBI" id="CHEBI:30616"/>
    </ligand>
</feature>
<evidence type="ECO:0000256" key="6">
    <source>
        <dbReference type="RuleBase" id="RU361200"/>
    </source>
</evidence>
<evidence type="ECO:0000256" key="5">
    <source>
        <dbReference type="HAMAP-Rule" id="MF_01928"/>
    </source>
</evidence>
<dbReference type="SUPFAM" id="SSF52440">
    <property type="entry name" value="PreATP-grasp domain"/>
    <property type="match status" value="1"/>
</dbReference>
<dbReference type="SUPFAM" id="SSF51246">
    <property type="entry name" value="Rudiment single hybrid motif"/>
    <property type="match status" value="1"/>
</dbReference>
<keyword evidence="3 5" id="KW-0658">Purine biosynthesis</keyword>
<evidence type="ECO:0000256" key="2">
    <source>
        <dbReference type="ARBA" id="ARBA00022741"/>
    </source>
</evidence>
<evidence type="ECO:0000313" key="8">
    <source>
        <dbReference type="EMBL" id="OWK27628.1"/>
    </source>
</evidence>
<dbReference type="Pfam" id="PF22660">
    <property type="entry name" value="RS_preATP-grasp-like"/>
    <property type="match status" value="1"/>
</dbReference>
<dbReference type="PANTHER" id="PTHR11609:SF5">
    <property type="entry name" value="PHOSPHORIBOSYLAMINOIMIDAZOLE CARBOXYLASE"/>
    <property type="match status" value="1"/>
</dbReference>
<feature type="binding site" evidence="5">
    <location>
        <begin position="180"/>
        <end position="183"/>
    </location>
    <ligand>
        <name>ATP</name>
        <dbReference type="ChEBI" id="CHEBI:30616"/>
    </ligand>
</feature>
<evidence type="ECO:0000256" key="1">
    <source>
        <dbReference type="ARBA" id="ARBA00022598"/>
    </source>
</evidence>
<sequence>MTPLPPGSTIGILGGGQLGRMIASAAAQLGYRTHVLAPDRESVAAQTASSLTRADYHNRIVLADFAAQCDVVTYEFENVAAEPVEWLAERVPVYPSPASLRVAQDRLAEKAFVADLGGTPARWAAVDSRAALDDAIATIGTPAVLKTTRMGYDGKGQARLASPADADAAWAVVGGAAVLEAFVTFSHEFSIVLVRGQDGSMVSYPPPWNEHADGILARSTVPAPPEIAAHWTEAAALTGRIADALDHVGVLTCEFFATPNGPVFNEMAPRVHNSGHWTIEGAVTSQFENHVRAICGLPLGDTGLVGTGVSMENLIGHDVDRWPALVAEPGAHVHLYGKREVRDGRKMGHVTRVSLRDGG</sequence>
<dbReference type="InterPro" id="IPR011761">
    <property type="entry name" value="ATP-grasp"/>
</dbReference>
<evidence type="ECO:0000256" key="3">
    <source>
        <dbReference type="ARBA" id="ARBA00022755"/>
    </source>
</evidence>
<dbReference type="GO" id="GO:0046872">
    <property type="term" value="F:metal ion binding"/>
    <property type="evidence" value="ECO:0007669"/>
    <property type="project" value="InterPro"/>
</dbReference>
<dbReference type="InterPro" id="IPR005875">
    <property type="entry name" value="PurK"/>
</dbReference>
<dbReference type="InterPro" id="IPR016185">
    <property type="entry name" value="PreATP-grasp_dom_sf"/>
</dbReference>
<comment type="pathway">
    <text evidence="5 6">Purine metabolism; IMP biosynthesis via de novo pathway; 5-amino-1-(5-phospho-D-ribosyl)imidazole-4-carboxylate from 5-amino-1-(5-phospho-D-ribosyl)imidazole (N5-CAIR route): step 1/2.</text>
</comment>
<dbReference type="GO" id="GO:0004638">
    <property type="term" value="F:phosphoribosylaminoimidazole carboxylase activity"/>
    <property type="evidence" value="ECO:0007669"/>
    <property type="project" value="InterPro"/>
</dbReference>
<feature type="binding site" evidence="5">
    <location>
        <begin position="151"/>
        <end position="157"/>
    </location>
    <ligand>
        <name>ATP</name>
        <dbReference type="ChEBI" id="CHEBI:30616"/>
    </ligand>
</feature>
<dbReference type="Pfam" id="PF17769">
    <property type="entry name" value="PurK_C"/>
    <property type="match status" value="1"/>
</dbReference>
<name>A0A245ZD38_9SPHN</name>
<keyword evidence="4 5" id="KW-0067">ATP-binding</keyword>
<feature type="binding site" evidence="5">
    <location>
        <position position="146"/>
    </location>
    <ligand>
        <name>ATP</name>
        <dbReference type="ChEBI" id="CHEBI:30616"/>
    </ligand>
</feature>
<dbReference type="GO" id="GO:0005829">
    <property type="term" value="C:cytosol"/>
    <property type="evidence" value="ECO:0007669"/>
    <property type="project" value="TreeGrafter"/>
</dbReference>
<dbReference type="NCBIfam" id="TIGR01161">
    <property type="entry name" value="purK"/>
    <property type="match status" value="1"/>
</dbReference>
<feature type="binding site" evidence="5">
    <location>
        <position position="106"/>
    </location>
    <ligand>
        <name>ATP</name>
        <dbReference type="ChEBI" id="CHEBI:30616"/>
    </ligand>
</feature>
<proteinExistence type="inferred from homology"/>
<dbReference type="EC" id="6.3.4.18" evidence="5 6"/>
<gene>
    <name evidence="5 6 8" type="primary">purK</name>
    <name evidence="8" type="ORF">SPDO_32160</name>
</gene>
<dbReference type="Gene3D" id="3.30.470.20">
    <property type="entry name" value="ATP-grasp fold, B domain"/>
    <property type="match status" value="1"/>
</dbReference>
<dbReference type="GO" id="GO:0005524">
    <property type="term" value="F:ATP binding"/>
    <property type="evidence" value="ECO:0007669"/>
    <property type="project" value="UniProtKB-UniRule"/>
</dbReference>
<comment type="catalytic activity">
    <reaction evidence="5 6">
        <text>5-amino-1-(5-phospho-beta-D-ribosyl)imidazole + hydrogencarbonate + ATP = 5-carboxyamino-1-(5-phospho-D-ribosyl)imidazole + ADP + phosphate + 2 H(+)</text>
        <dbReference type="Rhea" id="RHEA:19317"/>
        <dbReference type="ChEBI" id="CHEBI:15378"/>
        <dbReference type="ChEBI" id="CHEBI:17544"/>
        <dbReference type="ChEBI" id="CHEBI:30616"/>
        <dbReference type="ChEBI" id="CHEBI:43474"/>
        <dbReference type="ChEBI" id="CHEBI:58730"/>
        <dbReference type="ChEBI" id="CHEBI:137981"/>
        <dbReference type="ChEBI" id="CHEBI:456216"/>
        <dbReference type="EC" id="6.3.4.18"/>
    </reaction>
</comment>
<comment type="subunit">
    <text evidence="5 6">Homodimer.</text>
</comment>
<dbReference type="Proteomes" id="UP000197290">
    <property type="component" value="Unassembled WGS sequence"/>
</dbReference>
<comment type="function">
    <text evidence="5">Catalyzes the ATP-dependent conversion of 5-aminoimidazole ribonucleotide (AIR) and HCO(3)(-) to N5-carboxyaminoimidazole ribonucleotide (N5-CAIR).</text>
</comment>
<keyword evidence="2 5" id="KW-0547">Nucleotide-binding</keyword>
<accession>A0A245ZD38</accession>
<dbReference type="UniPathway" id="UPA00074">
    <property type="reaction ID" value="UER00942"/>
</dbReference>
<dbReference type="InterPro" id="IPR054350">
    <property type="entry name" value="PurT/PurK_preATP-grasp"/>
</dbReference>
<reference evidence="8 9" key="1">
    <citation type="submission" date="2017-03" db="EMBL/GenBank/DDBJ databases">
        <title>Genome sequence of Sphingomonas dokdonensis DSM 21029.</title>
        <authorList>
            <person name="Poehlein A."/>
            <person name="Wuebbeler J.H."/>
            <person name="Steinbuechel A."/>
            <person name="Daniel R."/>
        </authorList>
    </citation>
    <scope>NUCLEOTIDE SEQUENCE [LARGE SCALE GENOMIC DNA]</scope>
    <source>
        <strain evidence="8 9">DSM 21029</strain>
    </source>
</reference>
<dbReference type="NCBIfam" id="NF004679">
    <property type="entry name" value="PRK06019.1-5"/>
    <property type="match status" value="1"/>
</dbReference>
<dbReference type="SUPFAM" id="SSF56059">
    <property type="entry name" value="Glutathione synthetase ATP-binding domain-like"/>
    <property type="match status" value="1"/>
</dbReference>
<comment type="caution">
    <text evidence="8">The sequence shown here is derived from an EMBL/GenBank/DDBJ whole genome shotgun (WGS) entry which is preliminary data.</text>
</comment>